<organism evidence="1 2">
    <name type="scientific">Caulifigura coniformis</name>
    <dbReference type="NCBI Taxonomy" id="2527983"/>
    <lineage>
        <taxon>Bacteria</taxon>
        <taxon>Pseudomonadati</taxon>
        <taxon>Planctomycetota</taxon>
        <taxon>Planctomycetia</taxon>
        <taxon>Planctomycetales</taxon>
        <taxon>Planctomycetaceae</taxon>
        <taxon>Caulifigura</taxon>
    </lineage>
</organism>
<dbReference type="AlphaFoldDB" id="A0A517SEU2"/>
<proteinExistence type="predicted"/>
<dbReference type="InParanoid" id="A0A517SEU2"/>
<gene>
    <name evidence="1" type="ORF">Pan44_26630</name>
</gene>
<evidence type="ECO:0000313" key="1">
    <source>
        <dbReference type="EMBL" id="QDT54628.1"/>
    </source>
</evidence>
<accession>A0A517SEU2</accession>
<dbReference type="EMBL" id="CP036271">
    <property type="protein sequence ID" value="QDT54628.1"/>
    <property type="molecule type" value="Genomic_DNA"/>
</dbReference>
<evidence type="ECO:0000313" key="2">
    <source>
        <dbReference type="Proteomes" id="UP000315700"/>
    </source>
</evidence>
<dbReference type="KEGG" id="ccos:Pan44_26630"/>
<keyword evidence="2" id="KW-1185">Reference proteome</keyword>
<protein>
    <submittedName>
        <fullName evidence="1">Uncharacterized protein</fullName>
    </submittedName>
</protein>
<name>A0A517SEU2_9PLAN</name>
<sequence length="136" mass="15081">MNMRACNHRNARLPFKVHGVFRCYCEHPEIATSGEPKRIPVSQCEGCLFATEQMSEEMRRRLAGEPCQHRSAGPVRSVDCVPCQGTRQIDVYACDKHGACVASRKDRDGLPTSISPAPCVCRTCPDWTTTVQTALT</sequence>
<dbReference type="Proteomes" id="UP000315700">
    <property type="component" value="Chromosome"/>
</dbReference>
<reference evidence="1 2" key="1">
    <citation type="submission" date="2019-02" db="EMBL/GenBank/DDBJ databases">
        <title>Deep-cultivation of Planctomycetes and their phenomic and genomic characterization uncovers novel biology.</title>
        <authorList>
            <person name="Wiegand S."/>
            <person name="Jogler M."/>
            <person name="Boedeker C."/>
            <person name="Pinto D."/>
            <person name="Vollmers J."/>
            <person name="Rivas-Marin E."/>
            <person name="Kohn T."/>
            <person name="Peeters S.H."/>
            <person name="Heuer A."/>
            <person name="Rast P."/>
            <person name="Oberbeckmann S."/>
            <person name="Bunk B."/>
            <person name="Jeske O."/>
            <person name="Meyerdierks A."/>
            <person name="Storesund J.E."/>
            <person name="Kallscheuer N."/>
            <person name="Luecker S."/>
            <person name="Lage O.M."/>
            <person name="Pohl T."/>
            <person name="Merkel B.J."/>
            <person name="Hornburger P."/>
            <person name="Mueller R.-W."/>
            <person name="Bruemmer F."/>
            <person name="Labrenz M."/>
            <person name="Spormann A.M."/>
            <person name="Op den Camp H."/>
            <person name="Overmann J."/>
            <person name="Amann R."/>
            <person name="Jetten M.S.M."/>
            <person name="Mascher T."/>
            <person name="Medema M.H."/>
            <person name="Devos D.P."/>
            <person name="Kaster A.-K."/>
            <person name="Ovreas L."/>
            <person name="Rohde M."/>
            <person name="Galperin M.Y."/>
            <person name="Jogler C."/>
        </authorList>
    </citation>
    <scope>NUCLEOTIDE SEQUENCE [LARGE SCALE GENOMIC DNA]</scope>
    <source>
        <strain evidence="1 2">Pan44</strain>
    </source>
</reference>